<sequence length="60" mass="6616">KKYEHYKLAQKLESPDASGSILLESNEITTIKEAVGKAYIDVVVIGNTFDMLEGKADESK</sequence>
<protein>
    <submittedName>
        <fullName evidence="1">Uncharacterized protein</fullName>
    </submittedName>
</protein>
<proteinExistence type="predicted"/>
<dbReference type="AlphaFoldDB" id="X0Y4A5"/>
<accession>X0Y4A5</accession>
<name>X0Y4A5_9ZZZZ</name>
<organism evidence="1">
    <name type="scientific">marine sediment metagenome</name>
    <dbReference type="NCBI Taxonomy" id="412755"/>
    <lineage>
        <taxon>unclassified sequences</taxon>
        <taxon>metagenomes</taxon>
        <taxon>ecological metagenomes</taxon>
    </lineage>
</organism>
<feature type="non-terminal residue" evidence="1">
    <location>
        <position position="1"/>
    </location>
</feature>
<gene>
    <name evidence="1" type="ORF">S01H1_68382</name>
</gene>
<comment type="caution">
    <text evidence="1">The sequence shown here is derived from an EMBL/GenBank/DDBJ whole genome shotgun (WGS) entry which is preliminary data.</text>
</comment>
<dbReference type="EMBL" id="BARS01045350">
    <property type="protein sequence ID" value="GAG31691.1"/>
    <property type="molecule type" value="Genomic_DNA"/>
</dbReference>
<reference evidence="1" key="1">
    <citation type="journal article" date="2014" name="Front. Microbiol.">
        <title>High frequency of phylogenetically diverse reductive dehalogenase-homologous genes in deep subseafloor sedimentary metagenomes.</title>
        <authorList>
            <person name="Kawai M."/>
            <person name="Futagami T."/>
            <person name="Toyoda A."/>
            <person name="Takaki Y."/>
            <person name="Nishi S."/>
            <person name="Hori S."/>
            <person name="Arai W."/>
            <person name="Tsubouchi T."/>
            <person name="Morono Y."/>
            <person name="Uchiyama I."/>
            <person name="Ito T."/>
            <person name="Fujiyama A."/>
            <person name="Inagaki F."/>
            <person name="Takami H."/>
        </authorList>
    </citation>
    <scope>NUCLEOTIDE SEQUENCE</scope>
    <source>
        <strain evidence="1">Expedition CK06-06</strain>
    </source>
</reference>
<evidence type="ECO:0000313" key="1">
    <source>
        <dbReference type="EMBL" id="GAG31691.1"/>
    </source>
</evidence>